<reference evidence="1" key="1">
    <citation type="submission" date="2013-11" db="EMBL/GenBank/DDBJ databases">
        <title>Genome sequence of the fusiform rust pathogen reveals effectors for host alternation and coevolution with pine.</title>
        <authorList>
            <consortium name="DOE Joint Genome Institute"/>
            <person name="Smith K."/>
            <person name="Pendleton A."/>
            <person name="Kubisiak T."/>
            <person name="Anderson C."/>
            <person name="Salamov A."/>
            <person name="Aerts A."/>
            <person name="Riley R."/>
            <person name="Clum A."/>
            <person name="Lindquist E."/>
            <person name="Ence D."/>
            <person name="Campbell M."/>
            <person name="Kronenberg Z."/>
            <person name="Feau N."/>
            <person name="Dhillon B."/>
            <person name="Hamelin R."/>
            <person name="Burleigh J."/>
            <person name="Smith J."/>
            <person name="Yandell M."/>
            <person name="Nelson C."/>
            <person name="Grigoriev I."/>
            <person name="Davis J."/>
        </authorList>
    </citation>
    <scope>NUCLEOTIDE SEQUENCE</scope>
    <source>
        <strain evidence="1">G11</strain>
    </source>
</reference>
<sequence>MGYVFYNAKTKVMAVLLILNGKTDIEAGHSRSSRVRRPTFFCDKDREIICALVAEDPMLFLDEIREAIYDKTGLLPSLETVHLELTTRLGITCKKAQTSNIRKDVYQRAVYQALVRYIPAEMFVFTDESAICERDLIRVYGRSPSNEPVTRWLDRQLHRQTGIQMYLELP</sequence>
<keyword evidence="2" id="KW-1185">Reference proteome</keyword>
<dbReference type="OrthoDB" id="3264182at2759"/>
<evidence type="ECO:0000313" key="1">
    <source>
        <dbReference type="EMBL" id="KAG0147886.1"/>
    </source>
</evidence>
<organism evidence="1 2">
    <name type="scientific">Cronartium quercuum f. sp. fusiforme G11</name>
    <dbReference type="NCBI Taxonomy" id="708437"/>
    <lineage>
        <taxon>Eukaryota</taxon>
        <taxon>Fungi</taxon>
        <taxon>Dikarya</taxon>
        <taxon>Basidiomycota</taxon>
        <taxon>Pucciniomycotina</taxon>
        <taxon>Pucciniomycetes</taxon>
        <taxon>Pucciniales</taxon>
        <taxon>Coleosporiaceae</taxon>
        <taxon>Cronartium</taxon>
    </lineage>
</organism>
<dbReference type="Proteomes" id="UP000886653">
    <property type="component" value="Unassembled WGS sequence"/>
</dbReference>
<dbReference type="PANTHER" id="PTHR48472:SF1">
    <property type="entry name" value="TC1-LIKE TRANSPOSASE DDE DOMAIN-CONTAINING PROTEIN"/>
    <property type="match status" value="1"/>
</dbReference>
<protein>
    <submittedName>
        <fullName evidence="1">Uncharacterized protein</fullName>
    </submittedName>
</protein>
<gene>
    <name evidence="1" type="ORF">CROQUDRAFT_91022</name>
</gene>
<dbReference type="EMBL" id="MU167243">
    <property type="protein sequence ID" value="KAG0147886.1"/>
    <property type="molecule type" value="Genomic_DNA"/>
</dbReference>
<dbReference type="PANTHER" id="PTHR48472">
    <property type="entry name" value="TC1-LIKE TRANSPOSASE DDE DOMAIN-CONTAINING PROTEIN"/>
    <property type="match status" value="1"/>
</dbReference>
<name>A0A9P6NQU0_9BASI</name>
<comment type="caution">
    <text evidence="1">The sequence shown here is derived from an EMBL/GenBank/DDBJ whole genome shotgun (WGS) entry which is preliminary data.</text>
</comment>
<accession>A0A9P6NQU0</accession>
<evidence type="ECO:0000313" key="2">
    <source>
        <dbReference type="Proteomes" id="UP000886653"/>
    </source>
</evidence>
<proteinExistence type="predicted"/>
<dbReference type="AlphaFoldDB" id="A0A9P6NQU0"/>